<evidence type="ECO:0000313" key="1">
    <source>
        <dbReference type="EMBL" id="MED5016536.1"/>
    </source>
</evidence>
<reference evidence="1 2" key="1">
    <citation type="submission" date="2023-03" db="EMBL/GenBank/DDBJ databases">
        <title>Bacillus Genome Sequencing.</title>
        <authorList>
            <person name="Dunlap C."/>
        </authorList>
    </citation>
    <scope>NUCLEOTIDE SEQUENCE [LARGE SCALE GENOMIC DNA]</scope>
    <source>
        <strain evidence="1 2">NRS-52</strain>
    </source>
</reference>
<organism evidence="1 2">
    <name type="scientific">Paenibacillus chibensis</name>
    <dbReference type="NCBI Taxonomy" id="59846"/>
    <lineage>
        <taxon>Bacteria</taxon>
        <taxon>Bacillati</taxon>
        <taxon>Bacillota</taxon>
        <taxon>Bacilli</taxon>
        <taxon>Bacillales</taxon>
        <taxon>Paenibacillaceae</taxon>
        <taxon>Paenibacillus</taxon>
    </lineage>
</organism>
<name>A0ABU6PNS3_9BACL</name>
<dbReference type="Proteomes" id="UP001343257">
    <property type="component" value="Unassembled WGS sequence"/>
</dbReference>
<evidence type="ECO:0000313" key="2">
    <source>
        <dbReference type="Proteomes" id="UP001343257"/>
    </source>
</evidence>
<accession>A0ABU6PNS3</accession>
<dbReference type="SUPFAM" id="SSF53850">
    <property type="entry name" value="Periplasmic binding protein-like II"/>
    <property type="match status" value="1"/>
</dbReference>
<gene>
    <name evidence="1" type="ORF">P9847_04360</name>
</gene>
<comment type="caution">
    <text evidence="1">The sequence shown here is derived from an EMBL/GenBank/DDBJ whole genome shotgun (WGS) entry which is preliminary data.</text>
</comment>
<dbReference type="EMBL" id="JARTLD010000009">
    <property type="protein sequence ID" value="MED5016536.1"/>
    <property type="molecule type" value="Genomic_DNA"/>
</dbReference>
<keyword evidence="2" id="KW-1185">Reference proteome</keyword>
<protein>
    <submittedName>
        <fullName evidence="1">Uncharacterized protein</fullName>
    </submittedName>
</protein>
<proteinExistence type="predicted"/>
<sequence length="125" mass="14301">MWAGNVSAFLMNSFILEDYVDKDSGTFLRDVDGKVDFKANKEEWKQGLIYLNKLYKEGLIDPAAFTQNADAVQQMSNREQDNIMGTFSTALISYAYEWDSYVKGLDGMRKEVKSTKSFENLELVL</sequence>
<dbReference type="Gene3D" id="3.40.190.10">
    <property type="entry name" value="Periplasmic binding protein-like II"/>
    <property type="match status" value="1"/>
</dbReference>